<dbReference type="PANTHER" id="PTHR11431">
    <property type="entry name" value="FERRITIN"/>
    <property type="match status" value="1"/>
</dbReference>
<gene>
    <name evidence="11" type="primary">ftnA</name>
    <name evidence="12" type="ORF">CLCOS_02230</name>
    <name evidence="11" type="ORF">WX73_01553</name>
</gene>
<comment type="catalytic activity">
    <reaction evidence="7 9">
        <text>4 Fe(2+) + O2 + 6 H2O = 4 iron(III) oxide-hydroxide + 12 H(+)</text>
        <dbReference type="Rhea" id="RHEA:11972"/>
        <dbReference type="ChEBI" id="CHEBI:15377"/>
        <dbReference type="ChEBI" id="CHEBI:15378"/>
        <dbReference type="ChEBI" id="CHEBI:15379"/>
        <dbReference type="ChEBI" id="CHEBI:29033"/>
        <dbReference type="ChEBI" id="CHEBI:78619"/>
        <dbReference type="EC" id="1.16.3.2"/>
    </reaction>
</comment>
<dbReference type="GO" id="GO:0005829">
    <property type="term" value="C:cytosol"/>
    <property type="evidence" value="ECO:0007669"/>
    <property type="project" value="TreeGrafter"/>
</dbReference>
<keyword evidence="5 11" id="KW-0560">Oxidoreductase</keyword>
<comment type="subcellular location">
    <subcellularLocation>
        <location evidence="9">Cytoplasm</location>
    </subcellularLocation>
</comment>
<keyword evidence="4 8" id="KW-0479">Metal-binding</keyword>
<organism evidence="11 13">
    <name type="scientific">Clostridium coskatii</name>
    <dbReference type="NCBI Taxonomy" id="1705578"/>
    <lineage>
        <taxon>Bacteria</taxon>
        <taxon>Bacillati</taxon>
        <taxon>Bacillota</taxon>
        <taxon>Clostridia</taxon>
        <taxon>Eubacteriales</taxon>
        <taxon>Clostridiaceae</taxon>
        <taxon>Clostridium</taxon>
    </lineage>
</organism>
<feature type="binding site" evidence="8">
    <location>
        <position position="94"/>
    </location>
    <ligand>
        <name>Fe cation</name>
        <dbReference type="ChEBI" id="CHEBI:24875"/>
        <label>1</label>
    </ligand>
</feature>
<dbReference type="GO" id="GO:0042802">
    <property type="term" value="F:identical protein binding"/>
    <property type="evidence" value="ECO:0007669"/>
    <property type="project" value="UniProtKB-ARBA"/>
</dbReference>
<dbReference type="InterPro" id="IPR041719">
    <property type="entry name" value="Ferritin_prok"/>
</dbReference>
<dbReference type="GO" id="GO:0006879">
    <property type="term" value="P:intracellular iron ion homeostasis"/>
    <property type="evidence" value="ECO:0007669"/>
    <property type="project" value="UniProtKB-KW"/>
</dbReference>
<evidence type="ECO:0000256" key="7">
    <source>
        <dbReference type="ARBA" id="ARBA00048035"/>
    </source>
</evidence>
<dbReference type="EMBL" id="LROR01000022">
    <property type="protein sequence ID" value="OBR97508.1"/>
    <property type="molecule type" value="Genomic_DNA"/>
</dbReference>
<dbReference type="PANTHER" id="PTHR11431:SF127">
    <property type="entry name" value="BACTERIAL NON-HEME FERRITIN"/>
    <property type="match status" value="1"/>
</dbReference>
<feature type="binding site" evidence="8">
    <location>
        <position position="17"/>
    </location>
    <ligand>
        <name>Fe cation</name>
        <dbReference type="ChEBI" id="CHEBI:24875"/>
        <label>1</label>
    </ligand>
</feature>
<dbReference type="Proteomes" id="UP000077384">
    <property type="component" value="Unassembled WGS sequence"/>
</dbReference>
<evidence type="ECO:0000256" key="6">
    <source>
        <dbReference type="ARBA" id="ARBA00023004"/>
    </source>
</evidence>
<dbReference type="GO" id="GO:0004322">
    <property type="term" value="F:ferroxidase activity"/>
    <property type="evidence" value="ECO:0007669"/>
    <property type="project" value="TreeGrafter"/>
</dbReference>
<evidence type="ECO:0000256" key="3">
    <source>
        <dbReference type="ARBA" id="ARBA00022434"/>
    </source>
</evidence>
<dbReference type="Gene3D" id="1.20.1260.10">
    <property type="match status" value="1"/>
</dbReference>
<feature type="binding site" evidence="8">
    <location>
        <position position="127"/>
    </location>
    <ligand>
        <name>Fe cation</name>
        <dbReference type="ChEBI" id="CHEBI:24875"/>
        <label>1</label>
    </ligand>
</feature>
<name>A0A166UQX7_9CLOT</name>
<protein>
    <recommendedName>
        <fullName evidence="9">Ferritin</fullName>
        <ecNumber evidence="9">1.16.3.2</ecNumber>
    </recommendedName>
</protein>
<evidence type="ECO:0000313" key="13">
    <source>
        <dbReference type="Proteomes" id="UP000077384"/>
    </source>
</evidence>
<comment type="similarity">
    <text evidence="2 9">Belongs to the ferritin family. Prokaryotic subfamily.</text>
</comment>
<evidence type="ECO:0000256" key="4">
    <source>
        <dbReference type="ARBA" id="ARBA00022723"/>
    </source>
</evidence>
<evidence type="ECO:0000256" key="2">
    <source>
        <dbReference type="ARBA" id="ARBA00006950"/>
    </source>
</evidence>
<dbReference type="SMR" id="A0A166UQX7"/>
<comment type="function">
    <text evidence="1 9">Iron-storage protein.</text>
</comment>
<evidence type="ECO:0000256" key="1">
    <source>
        <dbReference type="ARBA" id="ARBA00002485"/>
    </source>
</evidence>
<dbReference type="InterPro" id="IPR009078">
    <property type="entry name" value="Ferritin-like_SF"/>
</dbReference>
<dbReference type="PATRIC" id="fig|1705578.3.peg.374"/>
<keyword evidence="14" id="KW-1185">Reference proteome</keyword>
<dbReference type="RefSeq" id="WP_013238603.1">
    <property type="nucleotide sequence ID" value="NZ_LITQ01000001.1"/>
</dbReference>
<keyword evidence="9" id="KW-0963">Cytoplasm</keyword>
<sequence length="173" mass="20082">MLSDKLIKAINDQINYEMYSANIYFSMKAYCDSLDLDGFSNFFKVQIEEENYHISKFYDFLKRTNARILIGSIDSPDNNYDSINDVFNKALTHEKKVTARIYNLMDLATEEKEHATASLLKWFIDEQIEEEDTFSKIVKKLDKISDNSAALYMLDTELQSRTFVPPVNANANQ</sequence>
<dbReference type="InterPro" id="IPR012347">
    <property type="entry name" value="Ferritin-like"/>
</dbReference>
<evidence type="ECO:0000256" key="8">
    <source>
        <dbReference type="PIRSR" id="PIRSR601519-1"/>
    </source>
</evidence>
<dbReference type="Pfam" id="PF00210">
    <property type="entry name" value="Ferritin"/>
    <property type="match status" value="1"/>
</dbReference>
<dbReference type="AlphaFoldDB" id="A0A166UQX7"/>
<comment type="caution">
    <text evidence="11">The sequence shown here is derived from an EMBL/GenBank/DDBJ whole genome shotgun (WGS) entry which is preliminary data.</text>
</comment>
<dbReference type="PROSITE" id="PS50905">
    <property type="entry name" value="FERRITIN_LIKE"/>
    <property type="match status" value="1"/>
</dbReference>
<dbReference type="EMBL" id="LITQ01000001">
    <property type="protein sequence ID" value="OAA95144.1"/>
    <property type="molecule type" value="Genomic_DNA"/>
</dbReference>
<dbReference type="CDD" id="cd01055">
    <property type="entry name" value="Nonheme_Ferritin"/>
    <property type="match status" value="1"/>
</dbReference>
<evidence type="ECO:0000259" key="10">
    <source>
        <dbReference type="PROSITE" id="PS50905"/>
    </source>
</evidence>
<keyword evidence="6 8" id="KW-0408">Iron</keyword>
<dbReference type="GO" id="GO:0006826">
    <property type="term" value="P:iron ion transport"/>
    <property type="evidence" value="ECO:0007669"/>
    <property type="project" value="InterPro"/>
</dbReference>
<feature type="binding site" evidence="8">
    <location>
        <position position="53"/>
    </location>
    <ligand>
        <name>Fe cation</name>
        <dbReference type="ChEBI" id="CHEBI:24875"/>
        <label>1</label>
    </ligand>
</feature>
<reference evidence="11 13" key="1">
    <citation type="journal article" date="2015" name="Biotechnol. Bioeng.">
        <title>Genome sequence and phenotypic characterization of Caulobacter segnis.</title>
        <authorList>
            <person name="Patel S."/>
            <person name="Fletcher B."/>
            <person name="Scott D.C."/>
            <person name="Ely B."/>
        </authorList>
    </citation>
    <scope>NUCLEOTIDE SEQUENCE [LARGE SCALE GENOMIC DNA]</scope>
    <source>
        <strain evidence="11 13">PS02</strain>
    </source>
</reference>
<dbReference type="InterPro" id="IPR009040">
    <property type="entry name" value="Ferritin-like_diiron"/>
</dbReference>
<keyword evidence="3 9" id="KW-0409">Iron storage</keyword>
<reference evidence="12 14" key="2">
    <citation type="journal article" date="2016" name="Front. Microbiol.">
        <title>Industrial Acetogenic Biocatalysts: A Comparative Metabolic and Genomic Analysis.</title>
        <authorList>
            <person name="Bengelsdorf F."/>
            <person name="Poehlein A."/>
            <person name="Sonja S."/>
            <person name="Erz C."/>
            <person name="Hummel T."/>
            <person name="Hoffmeister S."/>
            <person name="Daniel R."/>
            <person name="Durre P."/>
        </authorList>
    </citation>
    <scope>NUCLEOTIDE SEQUENCE [LARGE SCALE GENOMIC DNA]</scope>
    <source>
        <strain evidence="12 14">PTA-10522</strain>
    </source>
</reference>
<proteinExistence type="inferred from homology"/>
<dbReference type="InterPro" id="IPR008331">
    <property type="entry name" value="Ferritin_DPS_dom"/>
</dbReference>
<dbReference type="GO" id="GO:0008199">
    <property type="term" value="F:ferric iron binding"/>
    <property type="evidence" value="ECO:0007669"/>
    <property type="project" value="InterPro"/>
</dbReference>
<evidence type="ECO:0000313" key="12">
    <source>
        <dbReference type="EMBL" id="OBR97508.1"/>
    </source>
</evidence>
<evidence type="ECO:0000256" key="5">
    <source>
        <dbReference type="ARBA" id="ARBA00023002"/>
    </source>
</evidence>
<dbReference type="Proteomes" id="UP000093694">
    <property type="component" value="Unassembled WGS sequence"/>
</dbReference>
<evidence type="ECO:0000313" key="11">
    <source>
        <dbReference type="EMBL" id="OAA95144.1"/>
    </source>
</evidence>
<dbReference type="SUPFAM" id="SSF47240">
    <property type="entry name" value="Ferritin-like"/>
    <property type="match status" value="1"/>
</dbReference>
<evidence type="ECO:0000313" key="14">
    <source>
        <dbReference type="Proteomes" id="UP000093694"/>
    </source>
</evidence>
<dbReference type="EC" id="1.16.3.2" evidence="9"/>
<accession>A0A166UQX7</accession>
<feature type="binding site" evidence="8">
    <location>
        <position position="50"/>
    </location>
    <ligand>
        <name>Fe cation</name>
        <dbReference type="ChEBI" id="CHEBI:24875"/>
        <label>1</label>
    </ligand>
</feature>
<dbReference type="FunFam" id="1.20.1260.10:FF:000001">
    <property type="entry name" value="Non-heme ferritin"/>
    <property type="match status" value="1"/>
</dbReference>
<evidence type="ECO:0000256" key="9">
    <source>
        <dbReference type="RuleBase" id="RU361145"/>
    </source>
</evidence>
<feature type="domain" description="Ferritin-like diiron" evidence="10">
    <location>
        <begin position="1"/>
        <end position="145"/>
    </location>
</feature>
<dbReference type="GO" id="GO:0008198">
    <property type="term" value="F:ferrous iron binding"/>
    <property type="evidence" value="ECO:0007669"/>
    <property type="project" value="TreeGrafter"/>
</dbReference>
<dbReference type="InterPro" id="IPR001519">
    <property type="entry name" value="Ferritin"/>
</dbReference>